<sequence>MRRFIATVGALLPVALACNNADTHPCPGYYHDNLAEVSDFCATFTQSTVAASTGLPSWATVCDNSPKKLSSACSCQVPATAVAASAPSSGVVASTTPSSSGFVTSVKNVESSPVFAITQTHSSSVTSAAAKVAVSSEVVVSSSVAATPAATPAVTSSAAAVPTISGGASVSLASGGVTCTVTEYAGISSAVASCTNIVLSNIKAPASSTIDLTSLQTGTHVIFAGKTTFEDTNDKKFDPIVITGTDIIVEGADGHVIDGNGQSYWDGKGSNGGDAKPNHFIVAKHVNNGRFENLNIQNWPVHCFYVSYCNAVTFSNILLNNTIGNEPNSKSGSKAAAHNSDGFDISSSDNIVLTDSHVYNQDDCVAVTSGSKILVDSMCCSGGHGLSIGSIGGKSNNTVSDVTFQNSVIVDSQNGCRIKSNEGETGEVSNIHYKNITMENIEKYGLVIQQDYLNGGPTGEPSNGVTISGVTVTDVKGTMSSSKGIDYCVLCGDGSCSDFSYSGVEITGGSGDKCNYPSSGCPAV</sequence>
<evidence type="ECO:0000256" key="6">
    <source>
        <dbReference type="ARBA" id="ARBA00022737"/>
    </source>
</evidence>
<dbReference type="PANTHER" id="PTHR31884:SF9">
    <property type="entry name" value="ENDOPOLYGALACTURONASE D-RELATED"/>
    <property type="match status" value="1"/>
</dbReference>
<evidence type="ECO:0000256" key="15">
    <source>
        <dbReference type="RuleBase" id="RU361169"/>
    </source>
</evidence>
<organism evidence="17 18">
    <name type="scientific">Aureobasidium pullulans</name>
    <name type="common">Black yeast</name>
    <name type="synonym">Pullularia pullulans</name>
    <dbReference type="NCBI Taxonomy" id="5580"/>
    <lineage>
        <taxon>Eukaryota</taxon>
        <taxon>Fungi</taxon>
        <taxon>Dikarya</taxon>
        <taxon>Ascomycota</taxon>
        <taxon>Pezizomycotina</taxon>
        <taxon>Dothideomycetes</taxon>
        <taxon>Dothideomycetidae</taxon>
        <taxon>Dothideales</taxon>
        <taxon>Saccotheciaceae</taxon>
        <taxon>Aureobasidium</taxon>
    </lineage>
</organism>
<dbReference type="FunFam" id="2.160.20.10:FF:000002">
    <property type="entry name" value="Endopolygalacturonase D"/>
    <property type="match status" value="1"/>
</dbReference>
<evidence type="ECO:0000256" key="10">
    <source>
        <dbReference type="ARBA" id="ARBA00023295"/>
    </source>
</evidence>
<keyword evidence="6" id="KW-0677">Repeat</keyword>
<comment type="similarity">
    <text evidence="2 15">Belongs to the glycosyl hydrolase 28 family.</text>
</comment>
<gene>
    <name evidence="17" type="ORF">D6C78_05972</name>
</gene>
<comment type="function">
    <text evidence="13">Involved in maceration and soft-rotting of plant tissue. Hydrolyzes the 1,4-alpha glycosidic bonds of de-esterified pectate in the smooth region of the plant cell wall.</text>
</comment>
<evidence type="ECO:0000256" key="4">
    <source>
        <dbReference type="ARBA" id="ARBA00022525"/>
    </source>
</evidence>
<dbReference type="GO" id="GO:0004650">
    <property type="term" value="F:polygalacturonase activity"/>
    <property type="evidence" value="ECO:0007669"/>
    <property type="project" value="UniProtKB-EC"/>
</dbReference>
<dbReference type="PROSITE" id="PS00502">
    <property type="entry name" value="POLYGALACTURONASE"/>
    <property type="match status" value="1"/>
</dbReference>
<protein>
    <recommendedName>
        <fullName evidence="3">endo-polygalacturonase</fullName>
        <ecNumber evidence="3">3.2.1.15</ecNumber>
    </recommendedName>
</protein>
<keyword evidence="8" id="KW-1015">Disulfide bond</keyword>
<dbReference type="EMBL" id="QZBZ01000124">
    <property type="protein sequence ID" value="TIA35698.1"/>
    <property type="molecule type" value="Genomic_DNA"/>
</dbReference>
<evidence type="ECO:0000313" key="17">
    <source>
        <dbReference type="EMBL" id="TIA35698.1"/>
    </source>
</evidence>
<dbReference type="PROSITE" id="PS51257">
    <property type="entry name" value="PROKAR_LIPOPROTEIN"/>
    <property type="match status" value="1"/>
</dbReference>
<evidence type="ECO:0000256" key="7">
    <source>
        <dbReference type="ARBA" id="ARBA00022801"/>
    </source>
</evidence>
<evidence type="ECO:0000256" key="13">
    <source>
        <dbReference type="ARBA" id="ARBA00037707"/>
    </source>
</evidence>
<name>A0A4T0BNS4_AURPU</name>
<accession>A0A4T0BNS4</accession>
<keyword evidence="10 15" id="KW-0326">Glycosidase</keyword>
<dbReference type="GO" id="GO:0045490">
    <property type="term" value="P:pectin catabolic process"/>
    <property type="evidence" value="ECO:0007669"/>
    <property type="project" value="TreeGrafter"/>
</dbReference>
<keyword evidence="7 15" id="KW-0378">Hydrolase</keyword>
<feature type="chain" id="PRO_5020294019" description="endo-polygalacturonase" evidence="16">
    <location>
        <begin position="18"/>
        <end position="524"/>
    </location>
</feature>
<dbReference type="GO" id="GO:0005576">
    <property type="term" value="C:extracellular region"/>
    <property type="evidence" value="ECO:0007669"/>
    <property type="project" value="UniProtKB-SubCell"/>
</dbReference>
<dbReference type="Gene3D" id="2.160.20.10">
    <property type="entry name" value="Single-stranded right-handed beta-helix, Pectin lyase-like"/>
    <property type="match status" value="1"/>
</dbReference>
<evidence type="ECO:0000256" key="5">
    <source>
        <dbReference type="ARBA" id="ARBA00022729"/>
    </source>
</evidence>
<dbReference type="Pfam" id="PF00295">
    <property type="entry name" value="Glyco_hydro_28"/>
    <property type="match status" value="1"/>
</dbReference>
<comment type="catalytic activity">
    <reaction evidence="12">
        <text>(1,4-alpha-D-galacturonosyl)n+m + H2O = (1,4-alpha-D-galacturonosyl)n + (1,4-alpha-D-galacturonosyl)m.</text>
        <dbReference type="EC" id="3.2.1.15"/>
    </reaction>
</comment>
<keyword evidence="9" id="KW-0325">Glycoprotein</keyword>
<dbReference type="SMART" id="SM00710">
    <property type="entry name" value="PbH1"/>
    <property type="match status" value="6"/>
</dbReference>
<keyword evidence="4" id="KW-0964">Secreted</keyword>
<keyword evidence="11" id="KW-0961">Cell wall biogenesis/degradation</keyword>
<dbReference type="InterPro" id="IPR050434">
    <property type="entry name" value="Glycosyl_hydrlase_28"/>
</dbReference>
<keyword evidence="5 16" id="KW-0732">Signal</keyword>
<dbReference type="InterPro" id="IPR011050">
    <property type="entry name" value="Pectin_lyase_fold/virulence"/>
</dbReference>
<dbReference type="GO" id="GO:0071555">
    <property type="term" value="P:cell wall organization"/>
    <property type="evidence" value="ECO:0007669"/>
    <property type="project" value="UniProtKB-KW"/>
</dbReference>
<proteinExistence type="inferred from homology"/>
<dbReference type="AlphaFoldDB" id="A0A4T0BNS4"/>
<dbReference type="Proteomes" id="UP000308724">
    <property type="component" value="Unassembled WGS sequence"/>
</dbReference>
<dbReference type="EC" id="3.2.1.15" evidence="3"/>
<evidence type="ECO:0000256" key="16">
    <source>
        <dbReference type="SAM" id="SignalP"/>
    </source>
</evidence>
<dbReference type="InterPro" id="IPR006626">
    <property type="entry name" value="PbH1"/>
</dbReference>
<evidence type="ECO:0000256" key="2">
    <source>
        <dbReference type="ARBA" id="ARBA00008834"/>
    </source>
</evidence>
<feature type="signal peptide" evidence="16">
    <location>
        <begin position="1"/>
        <end position="17"/>
    </location>
</feature>
<reference evidence="17 18" key="1">
    <citation type="submission" date="2018-10" db="EMBL/GenBank/DDBJ databases">
        <title>Fifty Aureobasidium pullulans genomes reveal a recombining polyextremotolerant generalist.</title>
        <authorList>
            <person name="Gostincar C."/>
            <person name="Turk M."/>
            <person name="Zajc J."/>
            <person name="Gunde-Cimerman N."/>
        </authorList>
    </citation>
    <scope>NUCLEOTIDE SEQUENCE [LARGE SCALE GENOMIC DNA]</scope>
    <source>
        <strain evidence="17 18">EXF-1645</strain>
    </source>
</reference>
<evidence type="ECO:0000256" key="11">
    <source>
        <dbReference type="ARBA" id="ARBA00023316"/>
    </source>
</evidence>
<dbReference type="InterPro" id="IPR012334">
    <property type="entry name" value="Pectin_lyas_fold"/>
</dbReference>
<comment type="subcellular location">
    <subcellularLocation>
        <location evidence="1">Secreted</location>
    </subcellularLocation>
</comment>
<evidence type="ECO:0000256" key="8">
    <source>
        <dbReference type="ARBA" id="ARBA00023157"/>
    </source>
</evidence>
<evidence type="ECO:0000256" key="1">
    <source>
        <dbReference type="ARBA" id="ARBA00004613"/>
    </source>
</evidence>
<evidence type="ECO:0000256" key="14">
    <source>
        <dbReference type="PROSITE-ProRule" id="PRU10052"/>
    </source>
</evidence>
<dbReference type="SUPFAM" id="SSF51126">
    <property type="entry name" value="Pectin lyase-like"/>
    <property type="match status" value="1"/>
</dbReference>
<feature type="active site" evidence="14">
    <location>
        <position position="384"/>
    </location>
</feature>
<dbReference type="PANTHER" id="PTHR31884">
    <property type="entry name" value="POLYGALACTURONASE"/>
    <property type="match status" value="1"/>
</dbReference>
<comment type="caution">
    <text evidence="17">The sequence shown here is derived from an EMBL/GenBank/DDBJ whole genome shotgun (WGS) entry which is preliminary data.</text>
</comment>
<evidence type="ECO:0000256" key="9">
    <source>
        <dbReference type="ARBA" id="ARBA00023180"/>
    </source>
</evidence>
<evidence type="ECO:0000256" key="12">
    <source>
        <dbReference type="ARBA" id="ARBA00034074"/>
    </source>
</evidence>
<dbReference type="InterPro" id="IPR000743">
    <property type="entry name" value="Glyco_hydro_28"/>
</dbReference>
<evidence type="ECO:0000313" key="18">
    <source>
        <dbReference type="Proteomes" id="UP000308724"/>
    </source>
</evidence>
<evidence type="ECO:0000256" key="3">
    <source>
        <dbReference type="ARBA" id="ARBA00012736"/>
    </source>
</evidence>